<evidence type="ECO:0000256" key="3">
    <source>
        <dbReference type="ARBA" id="ARBA00022729"/>
    </source>
</evidence>
<feature type="signal peptide" evidence="10">
    <location>
        <begin position="1"/>
        <end position="23"/>
    </location>
</feature>
<dbReference type="Gene3D" id="3.40.30.10">
    <property type="entry name" value="Glutaredoxin"/>
    <property type="match status" value="1"/>
</dbReference>
<dbReference type="InterPro" id="IPR052454">
    <property type="entry name" value="TMX_domain-containing"/>
</dbReference>
<evidence type="ECO:0000256" key="7">
    <source>
        <dbReference type="ARBA" id="ARBA00023157"/>
    </source>
</evidence>
<dbReference type="OrthoDB" id="2502001at2759"/>
<evidence type="ECO:0008006" key="13">
    <source>
        <dbReference type="Google" id="ProtNLM"/>
    </source>
</evidence>
<keyword evidence="6" id="KW-1133">Transmembrane helix</keyword>
<comment type="subcellular location">
    <subcellularLocation>
        <location evidence="1">Endoplasmic reticulum membrane</location>
        <topology evidence="1">Single-pass membrane protein</topology>
    </subcellularLocation>
</comment>
<evidence type="ECO:0000256" key="4">
    <source>
        <dbReference type="ARBA" id="ARBA00022824"/>
    </source>
</evidence>
<keyword evidence="6" id="KW-0812">Transmembrane</keyword>
<evidence type="ECO:0000313" key="12">
    <source>
        <dbReference type="Proteomes" id="UP000827284"/>
    </source>
</evidence>
<evidence type="ECO:0000256" key="6">
    <source>
        <dbReference type="ARBA" id="ARBA00022989"/>
    </source>
</evidence>
<sequence length="291" mass="32229">MKFLKSTLAFVATVALLTSPAAAQYGEEEAAAAAAQREAAKEGGGLKGLFQIGKAIVLGGTPPPIFEADPEGHIFNVTDVNYKETIFEDEWIITFCSATSAPCADYFPTFVDAAITMKNETTTKFSAVWVEDSARVAARFFVPARLPYVIYAKDGEFRQIPYQRNDTQFLVEFIEEEKYKMYPILDGPMSPYSKLSVWFEKYAEGMEWMGQYTSWMPKWMVYIMAGSLSGVVFNLFSGGSSYSSDPSRYPHLNADGTLKKPVVEEAPVTNVTKTKKSSSSTKKRSSKKVSA</sequence>
<dbReference type="PANTHER" id="PTHR46107:SF3">
    <property type="entry name" value="THIOREDOXIN DOMAIN-CONTAINING PROTEIN"/>
    <property type="match status" value="1"/>
</dbReference>
<evidence type="ECO:0000256" key="10">
    <source>
        <dbReference type="SAM" id="SignalP"/>
    </source>
</evidence>
<evidence type="ECO:0000256" key="8">
    <source>
        <dbReference type="ARBA" id="ARBA00023284"/>
    </source>
</evidence>
<accession>A0A9P3HH87</accession>
<evidence type="ECO:0000313" key="11">
    <source>
        <dbReference type="EMBL" id="GJJ76572.1"/>
    </source>
</evidence>
<name>A0A9P3HH87_9FUNG</name>
<keyword evidence="6" id="KW-0472">Membrane</keyword>
<dbReference type="SUPFAM" id="SSF52833">
    <property type="entry name" value="Thioredoxin-like"/>
    <property type="match status" value="1"/>
</dbReference>
<keyword evidence="3 10" id="KW-0732">Signal</keyword>
<comment type="caution">
    <text evidence="11">The sequence shown here is derived from an EMBL/GenBank/DDBJ whole genome shotgun (WGS) entry which is preliminary data.</text>
</comment>
<dbReference type="Proteomes" id="UP000827284">
    <property type="component" value="Unassembled WGS sequence"/>
</dbReference>
<keyword evidence="8" id="KW-0676">Redox-active center</keyword>
<dbReference type="GO" id="GO:0005789">
    <property type="term" value="C:endoplasmic reticulum membrane"/>
    <property type="evidence" value="ECO:0007669"/>
    <property type="project" value="UniProtKB-SubCell"/>
</dbReference>
<evidence type="ECO:0000256" key="2">
    <source>
        <dbReference type="ARBA" id="ARBA00022448"/>
    </source>
</evidence>
<dbReference type="EMBL" id="BQFW01000012">
    <property type="protein sequence ID" value="GJJ76572.1"/>
    <property type="molecule type" value="Genomic_DNA"/>
</dbReference>
<feature type="chain" id="PRO_5040242257" description="Thioredoxin domain-containing protein" evidence="10">
    <location>
        <begin position="24"/>
        <end position="291"/>
    </location>
</feature>
<keyword evidence="5" id="KW-0249">Electron transport</keyword>
<feature type="compositionally biased region" description="Basic residues" evidence="9">
    <location>
        <begin position="273"/>
        <end position="291"/>
    </location>
</feature>
<proteinExistence type="predicted"/>
<dbReference type="AlphaFoldDB" id="A0A9P3HH87"/>
<reference evidence="11" key="1">
    <citation type="submission" date="2021-11" db="EMBL/GenBank/DDBJ databases">
        <authorList>
            <person name="Herlambang A."/>
            <person name="Guo Y."/>
            <person name="Takashima Y."/>
            <person name="Nishizawa T."/>
        </authorList>
    </citation>
    <scope>NUCLEOTIDE SEQUENCE</scope>
    <source>
        <strain evidence="11">E1425</strain>
    </source>
</reference>
<evidence type="ECO:0000256" key="9">
    <source>
        <dbReference type="SAM" id="MobiDB-lite"/>
    </source>
</evidence>
<dbReference type="PANTHER" id="PTHR46107">
    <property type="entry name" value="DUMPY: SHORTER THAN WILD-TYPE"/>
    <property type="match status" value="1"/>
</dbReference>
<dbReference type="InterPro" id="IPR036249">
    <property type="entry name" value="Thioredoxin-like_sf"/>
</dbReference>
<keyword evidence="2" id="KW-0813">Transport</keyword>
<organism evidence="11 12">
    <name type="scientific">Entomortierella parvispora</name>
    <dbReference type="NCBI Taxonomy" id="205924"/>
    <lineage>
        <taxon>Eukaryota</taxon>
        <taxon>Fungi</taxon>
        <taxon>Fungi incertae sedis</taxon>
        <taxon>Mucoromycota</taxon>
        <taxon>Mortierellomycotina</taxon>
        <taxon>Mortierellomycetes</taxon>
        <taxon>Mortierellales</taxon>
        <taxon>Mortierellaceae</taxon>
        <taxon>Entomortierella</taxon>
    </lineage>
</organism>
<keyword evidence="4" id="KW-0256">Endoplasmic reticulum</keyword>
<reference evidence="11" key="2">
    <citation type="journal article" date="2022" name="Microbiol. Resour. Announc.">
        <title>Whole-Genome Sequence of Entomortierella parvispora E1425, a Mucoromycotan Fungus Associated with Burkholderiaceae-Related Endosymbiotic Bacteria.</title>
        <authorList>
            <person name="Herlambang A."/>
            <person name="Guo Y."/>
            <person name="Takashima Y."/>
            <person name="Narisawa K."/>
            <person name="Ohta H."/>
            <person name="Nishizawa T."/>
        </authorList>
    </citation>
    <scope>NUCLEOTIDE SEQUENCE</scope>
    <source>
        <strain evidence="11">E1425</strain>
    </source>
</reference>
<keyword evidence="7" id="KW-1015">Disulfide bond</keyword>
<protein>
    <recommendedName>
        <fullName evidence="13">Thioredoxin domain-containing protein</fullName>
    </recommendedName>
</protein>
<evidence type="ECO:0000256" key="1">
    <source>
        <dbReference type="ARBA" id="ARBA00004389"/>
    </source>
</evidence>
<feature type="region of interest" description="Disordered" evidence="9">
    <location>
        <begin position="252"/>
        <end position="291"/>
    </location>
</feature>
<gene>
    <name evidence="11" type="ORF">EMPS_08931</name>
</gene>
<evidence type="ECO:0000256" key="5">
    <source>
        <dbReference type="ARBA" id="ARBA00022982"/>
    </source>
</evidence>
<keyword evidence="12" id="KW-1185">Reference proteome</keyword>